<protein>
    <submittedName>
        <fullName evidence="2">Uncharacterized protein</fullName>
    </submittedName>
</protein>
<name>A0ABR8PI91_9BACL</name>
<evidence type="ECO:0000313" key="3">
    <source>
        <dbReference type="Proteomes" id="UP000659496"/>
    </source>
</evidence>
<dbReference type="Proteomes" id="UP000659496">
    <property type="component" value="Unassembled WGS sequence"/>
</dbReference>
<keyword evidence="3" id="KW-1185">Reference proteome</keyword>
<proteinExistence type="predicted"/>
<feature type="transmembrane region" description="Helical" evidence="1">
    <location>
        <begin position="50"/>
        <end position="69"/>
    </location>
</feature>
<sequence>MTSADEFALSLYIPILLLLTVVEIVLGAYESSDGMWNKQLAAGKLLLNMAWTSTLFPLLLDIHLFTFMIDSLYEGRPDVASPLSGDGIKWFSIALVFLLFLVNTIDVYQSFRRAENSAHEKEIS</sequence>
<keyword evidence="1" id="KW-0812">Transmembrane</keyword>
<evidence type="ECO:0000256" key="1">
    <source>
        <dbReference type="SAM" id="Phobius"/>
    </source>
</evidence>
<organism evidence="2 3">
    <name type="scientific">Sporosarcina gallistercoris</name>
    <dbReference type="NCBI Taxonomy" id="2762245"/>
    <lineage>
        <taxon>Bacteria</taxon>
        <taxon>Bacillati</taxon>
        <taxon>Bacillota</taxon>
        <taxon>Bacilli</taxon>
        <taxon>Bacillales</taxon>
        <taxon>Caryophanaceae</taxon>
        <taxon>Sporosarcina</taxon>
    </lineage>
</organism>
<keyword evidence="1" id="KW-1133">Transmembrane helix</keyword>
<gene>
    <name evidence="2" type="ORF">H9659_05940</name>
</gene>
<accession>A0ABR8PI91</accession>
<dbReference type="EMBL" id="JACSQY010000003">
    <property type="protein sequence ID" value="MBD7907863.1"/>
    <property type="molecule type" value="Genomic_DNA"/>
</dbReference>
<dbReference type="RefSeq" id="WP_191689016.1">
    <property type="nucleotide sequence ID" value="NZ_JACSQY010000003.1"/>
</dbReference>
<keyword evidence="1" id="KW-0472">Membrane</keyword>
<feature type="transmembrane region" description="Helical" evidence="1">
    <location>
        <begin position="12"/>
        <end position="29"/>
    </location>
</feature>
<reference evidence="2 3" key="1">
    <citation type="submission" date="2020-08" db="EMBL/GenBank/DDBJ databases">
        <title>A Genomic Blueprint of the Chicken Gut Microbiome.</title>
        <authorList>
            <person name="Gilroy R."/>
            <person name="Ravi A."/>
            <person name="Getino M."/>
            <person name="Pursley I."/>
            <person name="Horton D.L."/>
            <person name="Alikhan N.-F."/>
            <person name="Baker D."/>
            <person name="Gharbi K."/>
            <person name="Hall N."/>
            <person name="Watson M."/>
            <person name="Adriaenssens E.M."/>
            <person name="Foster-Nyarko E."/>
            <person name="Jarju S."/>
            <person name="Secka A."/>
            <person name="Antonio M."/>
            <person name="Oren A."/>
            <person name="Chaudhuri R."/>
            <person name="La Ragione R.M."/>
            <person name="Hildebrand F."/>
            <person name="Pallen M.J."/>
        </authorList>
    </citation>
    <scope>NUCLEOTIDE SEQUENCE [LARGE SCALE GENOMIC DNA]</scope>
    <source>
        <strain evidence="2 3">Sa3CUA8</strain>
    </source>
</reference>
<comment type="caution">
    <text evidence="2">The sequence shown here is derived from an EMBL/GenBank/DDBJ whole genome shotgun (WGS) entry which is preliminary data.</text>
</comment>
<evidence type="ECO:0000313" key="2">
    <source>
        <dbReference type="EMBL" id="MBD7907863.1"/>
    </source>
</evidence>
<feature type="transmembrane region" description="Helical" evidence="1">
    <location>
        <begin position="89"/>
        <end position="108"/>
    </location>
</feature>